<dbReference type="Proteomes" id="UP000676079">
    <property type="component" value="Chromosome"/>
</dbReference>
<dbReference type="InterPro" id="IPR027417">
    <property type="entry name" value="P-loop_NTPase"/>
</dbReference>
<evidence type="ECO:0000313" key="2">
    <source>
        <dbReference type="Proteomes" id="UP000676079"/>
    </source>
</evidence>
<accession>A0ABX8BLN1</accession>
<protein>
    <submittedName>
        <fullName evidence="1">PBSX family phage terminase large subunit</fullName>
    </submittedName>
</protein>
<dbReference type="Gene3D" id="3.30.420.280">
    <property type="match status" value="1"/>
</dbReference>
<dbReference type="Gene3D" id="3.40.50.300">
    <property type="entry name" value="P-loop containing nucleotide triphosphate hydrolases"/>
    <property type="match status" value="1"/>
</dbReference>
<name>A0ABX8BLN1_9ACTN</name>
<dbReference type="RefSeq" id="WP_220564202.1">
    <property type="nucleotide sequence ID" value="NZ_CP074133.1"/>
</dbReference>
<organism evidence="1 2">
    <name type="scientific">Nocardiopsis changdeensis</name>
    <dbReference type="NCBI Taxonomy" id="2831969"/>
    <lineage>
        <taxon>Bacteria</taxon>
        <taxon>Bacillati</taxon>
        <taxon>Actinomycetota</taxon>
        <taxon>Actinomycetes</taxon>
        <taxon>Streptosporangiales</taxon>
        <taxon>Nocardiopsidaceae</taxon>
        <taxon>Nocardiopsis</taxon>
    </lineage>
</organism>
<gene>
    <name evidence="1" type="ORF">KGD84_00840</name>
</gene>
<dbReference type="NCBIfam" id="TIGR01547">
    <property type="entry name" value="phage_term_2"/>
    <property type="match status" value="1"/>
</dbReference>
<sequence length="440" mass="49612">MSIKPLVGKQALSVQLATARMNIWEGTVRSSKTVCSLLAWLQFVRQAPPGNLLMVGKTERTLRRNIIDPLVEMLGSSRCKLNAGEGTLHLLGRRVYIAGANDERAQEKIRGMTLLGAYVDELSVLPESFWEMLRTRMSQAGARIYATTNPEGPFHWCKVKWLDRARLWVDRDDKLHRFDGDTVPLHRFSFKLTDNPHLDPEYRDDLIASSVGLWYRRLILGEWALAEGAVYDSFDPDRHVVDRLPEITRWVSCGIDYGTTNPFAAVLLGIGADRRMYVTSEYRWDSKKERAKKTDAQYSAALRDWLKRVPRPGEITGADHAQARGVRPEKTYVDPSAASFMTQLWADRHPGVATADNDVLDGIRTVSSVMGQDRLRIHRSATGLITELPAYAWDDDAAAKGEDKPVKAFDHSADALRYGLHSSAWLWRSTLKLPILELAA</sequence>
<proteinExistence type="predicted"/>
<dbReference type="EMBL" id="CP074133">
    <property type="protein sequence ID" value="QUX22991.1"/>
    <property type="molecule type" value="Genomic_DNA"/>
</dbReference>
<reference evidence="1 2" key="1">
    <citation type="submission" date="2021-05" db="EMBL/GenBank/DDBJ databases">
        <title>Direct Submission.</title>
        <authorList>
            <person name="Li K."/>
            <person name="Gao J."/>
        </authorList>
    </citation>
    <scope>NUCLEOTIDE SEQUENCE [LARGE SCALE GENOMIC DNA]</scope>
    <source>
        <strain evidence="1 2">Mg02</strain>
    </source>
</reference>
<dbReference type="InterPro" id="IPR006437">
    <property type="entry name" value="Phage_terminase_lsu"/>
</dbReference>
<keyword evidence="2" id="KW-1185">Reference proteome</keyword>
<dbReference type="Pfam" id="PF03237">
    <property type="entry name" value="Terminase_6N"/>
    <property type="match status" value="1"/>
</dbReference>
<evidence type="ECO:0000313" key="1">
    <source>
        <dbReference type="EMBL" id="QUX22991.1"/>
    </source>
</evidence>